<dbReference type="RefSeq" id="WP_053967343.1">
    <property type="nucleotide sequence ID" value="NZ_LIUF01000002.1"/>
</dbReference>
<name>A0A0M9AMF5_9EURY</name>
<dbReference type="InterPro" id="IPR045892">
    <property type="entry name" value="CrtISO-like"/>
</dbReference>
<evidence type="ECO:0000259" key="1">
    <source>
        <dbReference type="Pfam" id="PF01593"/>
    </source>
</evidence>
<dbReference type="InterPro" id="IPR002937">
    <property type="entry name" value="Amino_oxidase"/>
</dbReference>
<evidence type="ECO:0000313" key="3">
    <source>
        <dbReference type="Proteomes" id="UP000037729"/>
    </source>
</evidence>
<dbReference type="AlphaFoldDB" id="A0A0M9AMF5"/>
<gene>
    <name evidence="2" type="ORF">AMS69_06920</name>
</gene>
<dbReference type="Proteomes" id="UP000037729">
    <property type="component" value="Unassembled WGS sequence"/>
</dbReference>
<dbReference type="EMBL" id="LIUF01000002">
    <property type="protein sequence ID" value="KOX93651.1"/>
    <property type="molecule type" value="Genomic_DNA"/>
</dbReference>
<dbReference type="GO" id="GO:0016491">
    <property type="term" value="F:oxidoreductase activity"/>
    <property type="evidence" value="ECO:0007669"/>
    <property type="project" value="InterPro"/>
</dbReference>
<dbReference type="Pfam" id="PF01593">
    <property type="entry name" value="Amino_oxidase"/>
    <property type="match status" value="1"/>
</dbReference>
<keyword evidence="3" id="KW-1185">Reference proteome</keyword>
<reference evidence="2 3" key="1">
    <citation type="submission" date="2015-08" db="EMBL/GenBank/DDBJ databases">
        <title>Genomes of Isolates from Cabo Rojo, PR.</title>
        <authorList>
            <person name="Sanchez-Nieves R.L."/>
            <person name="Montalvo-Rodriguez R."/>
        </authorList>
    </citation>
    <scope>NUCLEOTIDE SEQUENCE [LARGE SCALE GENOMIC DNA]</scope>
    <source>
        <strain evidence="2 3">SL3</strain>
    </source>
</reference>
<dbReference type="GO" id="GO:0016116">
    <property type="term" value="P:carotenoid metabolic process"/>
    <property type="evidence" value="ECO:0007669"/>
    <property type="project" value="InterPro"/>
</dbReference>
<sequence length="492" mass="53075">METKSADVAVIGGGVAGMSTAARLQADGYSTVVLEQHHSVGGCAGYYERAGFRFDVGATTLVDFVPEGVGGQLLSAVGFEPPSLEIQDAYDVWLPDRTVTLYRDQADWDAERRRKLGDDRRQLAFYDFIDDLSARLWRLTRTDVKMPIQSVGDLVRNATAVGLRDLPLVRYLRWTMADAMRAHGVSDDRPLRAVVSMLVEDTVHATVDDAPLLNAVLGMTIRRTGLGRATGGMYGFWRSFVDQYTDIGGRVETGRTVRSITGTGGDFRIDSAAGPIRAEQVVSTVPVPVTRSLAPTVVGDRLDDYCSMLQAHEGSALVLFLGVPEAEVDSRERTHHQILQAYDEPLGNGNNMFVSVSAPGDDVSAPAGHRAVMLSTHCAVEPWQGLDRAAYEEKKAAAREQLLAGGRTVYPDLGTDPVVSEMATPVTYEQFTNRPRGAVGGYRQTPANANQGAVPQNVGVEGFYLAGDTTWPGLGTVACVKGSEIAADHVRS</sequence>
<comment type="caution">
    <text evidence="2">The sequence shown here is derived from an EMBL/GenBank/DDBJ whole genome shotgun (WGS) entry which is preliminary data.</text>
</comment>
<proteinExistence type="predicted"/>
<dbReference type="InterPro" id="IPR036188">
    <property type="entry name" value="FAD/NAD-bd_sf"/>
</dbReference>
<dbReference type="Pfam" id="PF13450">
    <property type="entry name" value="NAD_binding_8"/>
    <property type="match status" value="1"/>
</dbReference>
<dbReference type="PANTHER" id="PTHR46313">
    <property type="match status" value="1"/>
</dbReference>
<dbReference type="PANTHER" id="PTHR46313:SF3">
    <property type="entry name" value="PROLYCOPENE ISOMERASE, CHLOROPLASTIC"/>
    <property type="match status" value="1"/>
</dbReference>
<dbReference type="Gene3D" id="3.90.660.20">
    <property type="entry name" value="Protoporphyrinogen oxidase, mitochondrial, domain 2"/>
    <property type="match status" value="1"/>
</dbReference>
<dbReference type="STRING" id="1705562.AMS69_06920"/>
<accession>A0A0M9AMF5</accession>
<organism evidence="2 3">
    <name type="scientific">Haloarcula rubripromontorii</name>
    <dbReference type="NCBI Taxonomy" id="1705562"/>
    <lineage>
        <taxon>Archaea</taxon>
        <taxon>Methanobacteriati</taxon>
        <taxon>Methanobacteriota</taxon>
        <taxon>Stenosarchaea group</taxon>
        <taxon>Halobacteria</taxon>
        <taxon>Halobacteriales</taxon>
        <taxon>Haloarculaceae</taxon>
        <taxon>Haloarcula</taxon>
    </lineage>
</organism>
<protein>
    <submittedName>
        <fullName evidence="2">Amine oxidase</fullName>
    </submittedName>
</protein>
<dbReference type="Gene3D" id="3.50.50.60">
    <property type="entry name" value="FAD/NAD(P)-binding domain"/>
    <property type="match status" value="2"/>
</dbReference>
<dbReference type="SUPFAM" id="SSF51905">
    <property type="entry name" value="FAD/NAD(P)-binding domain"/>
    <property type="match status" value="1"/>
</dbReference>
<dbReference type="PATRIC" id="fig|1705562.3.peg.2448"/>
<evidence type="ECO:0000313" key="2">
    <source>
        <dbReference type="EMBL" id="KOX93651.1"/>
    </source>
</evidence>
<feature type="domain" description="Amine oxidase" evidence="1">
    <location>
        <begin position="220"/>
        <end position="488"/>
    </location>
</feature>
<dbReference type="OrthoDB" id="275338at2157"/>